<accession>A0ACC3A8S1</accession>
<protein>
    <submittedName>
        <fullName evidence="1">Potassium transporter</fullName>
    </submittedName>
</protein>
<comment type="caution">
    <text evidence="1">The sequence shown here is derived from an EMBL/GenBank/DDBJ whole genome shotgun (WGS) entry which is preliminary data.</text>
</comment>
<evidence type="ECO:0000313" key="1">
    <source>
        <dbReference type="EMBL" id="KAJ9657087.1"/>
    </source>
</evidence>
<organism evidence="1 2">
    <name type="scientific">Neophaeococcomyces mojaviensis</name>
    <dbReference type="NCBI Taxonomy" id="3383035"/>
    <lineage>
        <taxon>Eukaryota</taxon>
        <taxon>Fungi</taxon>
        <taxon>Dikarya</taxon>
        <taxon>Ascomycota</taxon>
        <taxon>Pezizomycotina</taxon>
        <taxon>Eurotiomycetes</taxon>
        <taxon>Chaetothyriomycetidae</taxon>
        <taxon>Chaetothyriales</taxon>
        <taxon>Chaetothyriales incertae sedis</taxon>
        <taxon>Neophaeococcomyces</taxon>
    </lineage>
</organism>
<sequence>MGCCGGDREKQIALKNDVKWEYVNLDDFKSGSCFTPLAYFYLWLMFFVSMSVYAVDTFTAINLLAFNRWAGQISPALDLKYSRWVFAGCIILSFVLLIYRWMRALKVMRGGKVAKAYLDPLAVRVECIRMGEGRGWKRFLLFAELTKSRKGADYVALFAYFSFEAWLRIVFAEGPRQVINAMTLIAYAEANFVPVGEHAAPKGQSPFVQFWKNIGVLAEKDNLQVAIIFGMLWTLLIWLISAISLAVSVILYLIFLWHHIPSDAGGLSGYCRTKINRRMERIVRTKTDKALKKENEIRARQEAKALREGNDSKRQPTLPDMGVSSTPSLTPISRQSTMTTLPEYSSRPGTAVPMEEKMPPMPTPIDTNTRPAPRRHMTAASDASWSSYNSNAPLMHSATDAGYSSADWVQTPASGVSTPWSARPGPQRNFTGSTDFQDRSFTPAPPRPSTAQSYRGASKTYQMEPLPRPGTGMSHRSRPMRQSGDSDMVPPPRGITPVSSAYPHYPLSATSAYAPSLPDPQGRRTPAQNNNLYFPPVSPIPEHGGRESPAFVPPPPSRSHTPIGLPRSVTPGHAPPLPRISTSNPVNNTGYVAFNPNMERTASPASMHIMNEGYRSYSRPVTAMSREHAASSAPISEGYRSFSRPATSTSGRQSPPDINNLEPPLPNGPRRAGSFDYILDHY</sequence>
<keyword evidence="2" id="KW-1185">Reference proteome</keyword>
<gene>
    <name evidence="1" type="primary">KCH1</name>
    <name evidence="1" type="ORF">H2198_004579</name>
</gene>
<proteinExistence type="predicted"/>
<dbReference type="Proteomes" id="UP001172386">
    <property type="component" value="Unassembled WGS sequence"/>
</dbReference>
<evidence type="ECO:0000313" key="2">
    <source>
        <dbReference type="Proteomes" id="UP001172386"/>
    </source>
</evidence>
<dbReference type="EMBL" id="JAPDRQ010000069">
    <property type="protein sequence ID" value="KAJ9657087.1"/>
    <property type="molecule type" value="Genomic_DNA"/>
</dbReference>
<name>A0ACC3A8S1_9EURO</name>
<reference evidence="1" key="1">
    <citation type="submission" date="2022-10" db="EMBL/GenBank/DDBJ databases">
        <title>Culturing micro-colonial fungi from biological soil crusts in the Mojave desert and describing Neophaeococcomyces mojavensis, and introducing the new genera and species Taxawa tesnikishii.</title>
        <authorList>
            <person name="Kurbessoian T."/>
            <person name="Stajich J.E."/>
        </authorList>
    </citation>
    <scope>NUCLEOTIDE SEQUENCE</scope>
    <source>
        <strain evidence="1">JES_112</strain>
    </source>
</reference>